<comment type="similarity">
    <text evidence="10">Belongs to the LpxH family.</text>
</comment>
<evidence type="ECO:0000256" key="10">
    <source>
        <dbReference type="HAMAP-Rule" id="MF_00575"/>
    </source>
</evidence>
<dbReference type="AlphaFoldDB" id="A0A0A0BF43"/>
<dbReference type="GO" id="GO:0008758">
    <property type="term" value="F:UDP-2,3-diacylglucosamine hydrolase activity"/>
    <property type="evidence" value="ECO:0007669"/>
    <property type="project" value="UniProtKB-UniRule"/>
</dbReference>
<dbReference type="Pfam" id="PF00149">
    <property type="entry name" value="Metallophos"/>
    <property type="match status" value="1"/>
</dbReference>
<feature type="binding site" evidence="10">
    <location>
        <position position="41"/>
    </location>
    <ligand>
        <name>Mn(2+)</name>
        <dbReference type="ChEBI" id="CHEBI:29035"/>
        <label>2</label>
    </ligand>
</feature>
<comment type="pathway">
    <text evidence="10">Glycolipid biosynthesis; lipid IV(A) biosynthesis; lipid IV(A) from (3R)-3-hydroxytetradecanoyl-[acyl-carrier-protein] and UDP-N-acetyl-alpha-D-glucosamine: step 4/6.</text>
</comment>
<dbReference type="Proteomes" id="UP000029999">
    <property type="component" value="Unassembled WGS sequence"/>
</dbReference>
<reference evidence="12 13" key="1">
    <citation type="submission" date="2014-09" db="EMBL/GenBank/DDBJ databases">
        <authorList>
            <person name="Grob C."/>
            <person name="Taubert M."/>
            <person name="Howat A.M."/>
            <person name="Burns O.J."/>
            <person name="Dixon J.L."/>
            <person name="Chen Y."/>
            <person name="Murrell J.C."/>
        </authorList>
    </citation>
    <scope>NUCLEOTIDE SEQUENCE [LARGE SCALE GENOMIC DNA]</scope>
    <source>
        <strain evidence="12">L4</strain>
    </source>
</reference>
<organism evidence="12 13">
    <name type="scientific">Methylophaga thiooxydans</name>
    <dbReference type="NCBI Taxonomy" id="392484"/>
    <lineage>
        <taxon>Bacteria</taxon>
        <taxon>Pseudomonadati</taxon>
        <taxon>Pseudomonadota</taxon>
        <taxon>Gammaproteobacteria</taxon>
        <taxon>Thiotrichales</taxon>
        <taxon>Piscirickettsiaceae</taxon>
        <taxon>Methylophaga</taxon>
    </lineage>
</organism>
<comment type="caution">
    <text evidence="12">The sequence shown here is derived from an EMBL/GenBank/DDBJ whole genome shotgun (WGS) entry which is preliminary data.</text>
</comment>
<feature type="binding site" evidence="10">
    <location>
        <position position="160"/>
    </location>
    <ligand>
        <name>substrate</name>
    </ligand>
</feature>
<sequence length="251" mass="28657">MTKLFISDLHLSPSNPTLTQLACDLLDAKKNQVDEIYILGDIFNTWLGDDLVPDEFASFVATLQALSAQGIKLHLMVGNRDFMLGHAFAKTVGARLLDDGYLLDIAGHKTLLLHGDSLCIDDVSYQRYRRVVRNPILQCLFLALPARFRQYISDKIKQKSQQKKQMKTAMIMDVNQAEVVRVMRERQIDLLIHGHTHRPAIHSLETQAGNKVHRVVLGDWQDKVSYLLIDDRQLRLHDHRVAGEESQLRLT</sequence>
<evidence type="ECO:0000256" key="2">
    <source>
        <dbReference type="ARBA" id="ARBA00022516"/>
    </source>
</evidence>
<evidence type="ECO:0000256" key="4">
    <source>
        <dbReference type="ARBA" id="ARBA00022556"/>
    </source>
</evidence>
<evidence type="ECO:0000313" key="12">
    <source>
        <dbReference type="EMBL" id="KGM06581.1"/>
    </source>
</evidence>
<dbReference type="EMBL" id="JRQD01000004">
    <property type="protein sequence ID" value="KGM06581.1"/>
    <property type="molecule type" value="Genomic_DNA"/>
</dbReference>
<keyword evidence="5 10" id="KW-0479">Metal-binding</keyword>
<dbReference type="NCBIfam" id="TIGR01854">
    <property type="entry name" value="lipid_A_lpxH"/>
    <property type="match status" value="1"/>
</dbReference>
<evidence type="ECO:0000313" key="13">
    <source>
        <dbReference type="Proteomes" id="UP000029999"/>
    </source>
</evidence>
<dbReference type="GO" id="GO:0019897">
    <property type="term" value="C:extrinsic component of plasma membrane"/>
    <property type="evidence" value="ECO:0007669"/>
    <property type="project" value="UniProtKB-UniRule"/>
</dbReference>
<keyword evidence="9 10" id="KW-0464">Manganese</keyword>
<feature type="binding site" evidence="10">
    <location>
        <position position="10"/>
    </location>
    <ligand>
        <name>Mn(2+)</name>
        <dbReference type="ChEBI" id="CHEBI:29035"/>
        <label>1</label>
    </ligand>
</feature>
<dbReference type="InterPro" id="IPR029052">
    <property type="entry name" value="Metallo-depent_PP-like"/>
</dbReference>
<dbReference type="InterPro" id="IPR043461">
    <property type="entry name" value="LpxH-like"/>
</dbReference>
<protein>
    <recommendedName>
        <fullName evidence="10">UDP-2,3-diacylglucosamine hydrolase</fullName>
        <ecNumber evidence="10">3.6.1.54</ecNumber>
    </recommendedName>
    <alternativeName>
        <fullName evidence="10">UDP-2,3-diacylglucosamine diphosphatase</fullName>
    </alternativeName>
</protein>
<proteinExistence type="inferred from homology"/>
<keyword evidence="6 10" id="KW-0378">Hydrolase</keyword>
<feature type="binding site" evidence="10">
    <location>
        <position position="114"/>
    </location>
    <ligand>
        <name>Mn(2+)</name>
        <dbReference type="ChEBI" id="CHEBI:29035"/>
        <label>2</label>
    </ligand>
</feature>
<comment type="function">
    <text evidence="10">Hydrolyzes the pyrophosphate bond of UDP-2,3-diacylglucosamine to yield 2,3-diacylglucosamine 1-phosphate (lipid X) and UMP by catalyzing the attack of water at the alpha-P atom. Involved in the biosynthesis of lipid A, a phosphorylated glycolipid that anchors the lipopolysaccharide to the outer membrane of the cell.</text>
</comment>
<feature type="binding site" evidence="10">
    <location>
        <position position="79"/>
    </location>
    <ligand>
        <name>Mn(2+)</name>
        <dbReference type="ChEBI" id="CHEBI:29035"/>
        <label>2</label>
    </ligand>
</feature>
<evidence type="ECO:0000256" key="7">
    <source>
        <dbReference type="ARBA" id="ARBA00023098"/>
    </source>
</evidence>
<dbReference type="HAMAP" id="MF_00575">
    <property type="entry name" value="LpxH"/>
    <property type="match status" value="1"/>
</dbReference>
<comment type="catalytic activity">
    <reaction evidence="10">
        <text>UDP-2-N,3-O-bis[(3R)-3-hydroxytetradecanoyl]-alpha-D-glucosamine + H2O = 2-N,3-O-bis[(3R)-3-hydroxytetradecanoyl]-alpha-D-glucosaminyl 1-phosphate + UMP + 2 H(+)</text>
        <dbReference type="Rhea" id="RHEA:25213"/>
        <dbReference type="ChEBI" id="CHEBI:15377"/>
        <dbReference type="ChEBI" id="CHEBI:15378"/>
        <dbReference type="ChEBI" id="CHEBI:57865"/>
        <dbReference type="ChEBI" id="CHEBI:57957"/>
        <dbReference type="ChEBI" id="CHEBI:78847"/>
        <dbReference type="EC" id="3.6.1.54"/>
    </reaction>
</comment>
<dbReference type="STRING" id="392484.LP43_1805"/>
<feature type="binding site" evidence="10">
    <location>
        <position position="122"/>
    </location>
    <ligand>
        <name>substrate</name>
    </ligand>
</feature>
<feature type="domain" description="Calcineurin-like phosphoesterase" evidence="11">
    <location>
        <begin position="3"/>
        <end position="199"/>
    </location>
</feature>
<keyword evidence="2 10" id="KW-0444">Lipid biosynthesis</keyword>
<evidence type="ECO:0000256" key="5">
    <source>
        <dbReference type="ARBA" id="ARBA00022723"/>
    </source>
</evidence>
<dbReference type="CDD" id="cd07398">
    <property type="entry name" value="MPP_YbbF-LpxH"/>
    <property type="match status" value="1"/>
</dbReference>
<comment type="cofactor">
    <cofactor evidence="10">
        <name>Mn(2+)</name>
        <dbReference type="ChEBI" id="CHEBI:29035"/>
    </cofactor>
    <text evidence="10">Binds 2 Mn(2+) ions per subunit in a binuclear metal center.</text>
</comment>
<dbReference type="GO" id="GO:0030145">
    <property type="term" value="F:manganese ion binding"/>
    <property type="evidence" value="ECO:0007669"/>
    <property type="project" value="UniProtKB-UniRule"/>
</dbReference>
<dbReference type="UniPathway" id="UPA00359">
    <property type="reaction ID" value="UER00480"/>
</dbReference>
<feature type="binding site" evidence="10">
    <location>
        <position position="195"/>
    </location>
    <ligand>
        <name>substrate</name>
    </ligand>
</feature>
<keyword evidence="8 10" id="KW-0472">Membrane</keyword>
<dbReference type="GO" id="GO:0005737">
    <property type="term" value="C:cytoplasm"/>
    <property type="evidence" value="ECO:0007669"/>
    <property type="project" value="InterPro"/>
</dbReference>
<feature type="binding site" evidence="10">
    <location>
        <position position="167"/>
    </location>
    <ligand>
        <name>substrate</name>
    </ligand>
</feature>
<dbReference type="InterPro" id="IPR004843">
    <property type="entry name" value="Calcineurin-like_PHP"/>
</dbReference>
<dbReference type="NCBIfam" id="NF003743">
    <property type="entry name" value="PRK05340.1"/>
    <property type="match status" value="1"/>
</dbReference>
<evidence type="ECO:0000256" key="8">
    <source>
        <dbReference type="ARBA" id="ARBA00023136"/>
    </source>
</evidence>
<gene>
    <name evidence="10" type="primary">lpxH</name>
    <name evidence="12" type="ORF">LP43_1805</name>
</gene>
<feature type="binding site" evidence="10">
    <location>
        <position position="195"/>
    </location>
    <ligand>
        <name>Mn(2+)</name>
        <dbReference type="ChEBI" id="CHEBI:29035"/>
        <label>2</label>
    </ligand>
</feature>
<evidence type="ECO:0000256" key="1">
    <source>
        <dbReference type="ARBA" id="ARBA00022475"/>
    </source>
</evidence>
<dbReference type="PANTHER" id="PTHR34990">
    <property type="entry name" value="UDP-2,3-DIACYLGLUCOSAMINE HYDROLASE-RELATED"/>
    <property type="match status" value="1"/>
</dbReference>
<keyword evidence="7 10" id="KW-0443">Lipid metabolism</keyword>
<feature type="binding site" evidence="10">
    <location>
        <position position="164"/>
    </location>
    <ligand>
        <name>substrate</name>
    </ligand>
</feature>
<evidence type="ECO:0000256" key="6">
    <source>
        <dbReference type="ARBA" id="ARBA00022801"/>
    </source>
</evidence>
<evidence type="ECO:0000256" key="3">
    <source>
        <dbReference type="ARBA" id="ARBA00022519"/>
    </source>
</evidence>
<dbReference type="GO" id="GO:0009245">
    <property type="term" value="P:lipid A biosynthetic process"/>
    <property type="evidence" value="ECO:0007669"/>
    <property type="project" value="UniProtKB-UniRule"/>
</dbReference>
<dbReference type="SUPFAM" id="SSF56300">
    <property type="entry name" value="Metallo-dependent phosphatases"/>
    <property type="match status" value="1"/>
</dbReference>
<dbReference type="Gene3D" id="3.60.21.10">
    <property type="match status" value="1"/>
</dbReference>
<dbReference type="RefSeq" id="WP_036314377.1">
    <property type="nucleotide sequence ID" value="NZ_JRQD01000004.1"/>
</dbReference>
<dbReference type="InterPro" id="IPR010138">
    <property type="entry name" value="UDP-diacylglucosamine_Hdrlase"/>
</dbReference>
<feature type="binding site" evidence="10">
    <location>
        <begin position="79"/>
        <end position="80"/>
    </location>
    <ligand>
        <name>substrate</name>
    </ligand>
</feature>
<name>A0A0A0BF43_9GAMM</name>
<dbReference type="EC" id="3.6.1.54" evidence="10"/>
<keyword evidence="3 10" id="KW-0997">Cell inner membrane</keyword>
<feature type="binding site" evidence="10">
    <location>
        <position position="8"/>
    </location>
    <ligand>
        <name>Mn(2+)</name>
        <dbReference type="ChEBI" id="CHEBI:29035"/>
        <label>1</label>
    </ligand>
</feature>
<feature type="binding site" evidence="10">
    <location>
        <position position="197"/>
    </location>
    <ligand>
        <name>Mn(2+)</name>
        <dbReference type="ChEBI" id="CHEBI:29035"/>
        <label>1</label>
    </ligand>
</feature>
<keyword evidence="4 10" id="KW-0441">Lipid A biosynthesis</keyword>
<comment type="subcellular location">
    <subcellularLocation>
        <location evidence="10">Cell inner membrane</location>
        <topology evidence="10">Peripheral membrane protein</topology>
        <orientation evidence="10">Cytoplasmic side</orientation>
    </subcellularLocation>
</comment>
<evidence type="ECO:0000259" key="11">
    <source>
        <dbReference type="Pfam" id="PF00149"/>
    </source>
</evidence>
<dbReference type="PANTHER" id="PTHR34990:SF1">
    <property type="entry name" value="UDP-2,3-DIACYLGLUCOSAMINE HYDROLASE"/>
    <property type="match status" value="1"/>
</dbReference>
<keyword evidence="1 10" id="KW-1003">Cell membrane</keyword>
<accession>A0A0A0BF43</accession>
<evidence type="ECO:0000256" key="9">
    <source>
        <dbReference type="ARBA" id="ARBA00023211"/>
    </source>
</evidence>
<feature type="binding site" evidence="10">
    <location>
        <position position="41"/>
    </location>
    <ligand>
        <name>Mn(2+)</name>
        <dbReference type="ChEBI" id="CHEBI:29035"/>
        <label>1</label>
    </ligand>
</feature>